<evidence type="ECO:0000313" key="2">
    <source>
        <dbReference type="EMBL" id="CZR69081.1"/>
    </source>
</evidence>
<organism evidence="2 3">
    <name type="scientific">Phialocephala subalpina</name>
    <dbReference type="NCBI Taxonomy" id="576137"/>
    <lineage>
        <taxon>Eukaryota</taxon>
        <taxon>Fungi</taxon>
        <taxon>Dikarya</taxon>
        <taxon>Ascomycota</taxon>
        <taxon>Pezizomycotina</taxon>
        <taxon>Leotiomycetes</taxon>
        <taxon>Helotiales</taxon>
        <taxon>Mollisiaceae</taxon>
        <taxon>Phialocephala</taxon>
        <taxon>Phialocephala fortinii species complex</taxon>
    </lineage>
</organism>
<proteinExistence type="predicted"/>
<protein>
    <submittedName>
        <fullName evidence="2">Uncharacterized protein</fullName>
    </submittedName>
</protein>
<sequence length="341" mass="37103">MGGDDGLQDVHPCYLGNARIEVGTFPINTLIALPRGQEYSSKKLYHGALPGCDRTGFDDPDVPTCEALCAPASNPCSGRGTANGVRGARRSIRSSSSDPDSDAASSALHFANESAEAYGITVRGLYLVKRVFQTVTQVQLPLYVYNQFEDPDPNFGDVIPLVETVTDSDGDLVETDMTVTVQQTLGNQAFQVGSRGIHGCTIVTIVSKRAVYMEDPAWAPTYQFRQRVLNWISGMGNRFGVGPALNVALFNAPNDDTRIFIMHPRRTRDANAQAAKRLNYDDEAQAQIAAGVNQYGKAVFQYDPNGRGQGQPRWRLCFEEIVFNDSDPPPPPAAINGVNDL</sequence>
<evidence type="ECO:0000313" key="3">
    <source>
        <dbReference type="Proteomes" id="UP000184330"/>
    </source>
</evidence>
<gene>
    <name evidence="2" type="ORF">PAC_18982</name>
</gene>
<reference evidence="2 3" key="1">
    <citation type="submission" date="2016-03" db="EMBL/GenBank/DDBJ databases">
        <authorList>
            <person name="Ploux O."/>
        </authorList>
    </citation>
    <scope>NUCLEOTIDE SEQUENCE [LARGE SCALE GENOMIC DNA]</scope>
    <source>
        <strain evidence="2 3">UAMH 11012</strain>
    </source>
</reference>
<dbReference type="OrthoDB" id="3599367at2759"/>
<dbReference type="EMBL" id="FJOG01000064">
    <property type="protein sequence ID" value="CZR69081.1"/>
    <property type="molecule type" value="Genomic_DNA"/>
</dbReference>
<dbReference type="Proteomes" id="UP000184330">
    <property type="component" value="Unassembled WGS sequence"/>
</dbReference>
<dbReference type="AlphaFoldDB" id="A0A1L7XVM6"/>
<keyword evidence="3" id="KW-1185">Reference proteome</keyword>
<evidence type="ECO:0000256" key="1">
    <source>
        <dbReference type="SAM" id="MobiDB-lite"/>
    </source>
</evidence>
<feature type="compositionally biased region" description="Low complexity" evidence="1">
    <location>
        <begin position="93"/>
        <end position="104"/>
    </location>
</feature>
<name>A0A1L7XVM6_9HELO</name>
<accession>A0A1L7XVM6</accession>
<feature type="region of interest" description="Disordered" evidence="1">
    <location>
        <begin position="79"/>
        <end position="104"/>
    </location>
</feature>